<evidence type="ECO:0000256" key="9">
    <source>
        <dbReference type="SAM" id="Phobius"/>
    </source>
</evidence>
<dbReference type="Gene3D" id="1.10.1760.20">
    <property type="match status" value="1"/>
</dbReference>
<evidence type="ECO:0000256" key="2">
    <source>
        <dbReference type="ARBA" id="ARBA00010692"/>
    </source>
</evidence>
<keyword evidence="4" id="KW-1003">Cell membrane</keyword>
<evidence type="ECO:0000256" key="4">
    <source>
        <dbReference type="ARBA" id="ARBA00022475"/>
    </source>
</evidence>
<keyword evidence="7 9" id="KW-0472">Membrane</keyword>
<comment type="similarity">
    <text evidence="2">Belongs to the BioY family.</text>
</comment>
<gene>
    <name evidence="10" type="ORF">H7C19_19265</name>
</gene>
<evidence type="ECO:0000256" key="1">
    <source>
        <dbReference type="ARBA" id="ARBA00004651"/>
    </source>
</evidence>
<evidence type="ECO:0000256" key="6">
    <source>
        <dbReference type="ARBA" id="ARBA00022989"/>
    </source>
</evidence>
<evidence type="ECO:0000256" key="5">
    <source>
        <dbReference type="ARBA" id="ARBA00022692"/>
    </source>
</evidence>
<organism evidence="10 11">
    <name type="scientific">Cohnella nanjingensis</name>
    <dbReference type="NCBI Taxonomy" id="1387779"/>
    <lineage>
        <taxon>Bacteria</taxon>
        <taxon>Bacillati</taxon>
        <taxon>Bacillota</taxon>
        <taxon>Bacilli</taxon>
        <taxon>Bacillales</taxon>
        <taxon>Paenibacillaceae</taxon>
        <taxon>Cohnella</taxon>
    </lineage>
</organism>
<keyword evidence="6 9" id="KW-1133">Transmembrane helix</keyword>
<evidence type="ECO:0000256" key="8">
    <source>
        <dbReference type="SAM" id="MobiDB-lite"/>
    </source>
</evidence>
<evidence type="ECO:0000313" key="10">
    <source>
        <dbReference type="EMBL" id="MBB6672826.1"/>
    </source>
</evidence>
<evidence type="ECO:0000313" key="11">
    <source>
        <dbReference type="Proteomes" id="UP000547209"/>
    </source>
</evidence>
<keyword evidence="11" id="KW-1185">Reference proteome</keyword>
<dbReference type="RefSeq" id="WP_185670671.1">
    <property type="nucleotide sequence ID" value="NZ_JACJVP010000030.1"/>
</dbReference>
<dbReference type="EMBL" id="JACJVP010000030">
    <property type="protein sequence ID" value="MBB6672826.1"/>
    <property type="molecule type" value="Genomic_DNA"/>
</dbReference>
<sequence length="234" mass="24472">MTSPSSSNSSAASHSSNGTTPLTPAASAAPDGRTTIGPLAPSRASSGWIRSTVYTALFAALFVAFSAIQLPLGFTSVPITLQALAVMLAGGLLGARYGFWSIAIVVLLTTAGLPLLSGHGGLATVFGFTGGFIWMFPFEALLIGWVSDRLFRDGKRFGPVQYALLFAGIFVFGIVLAYIGGVPWYAYKAELSVHAAMIGACYPFLPGDILKGIVATLAIGALRPVVPGFRRIRR</sequence>
<feature type="region of interest" description="Disordered" evidence="8">
    <location>
        <begin position="1"/>
        <end position="31"/>
    </location>
</feature>
<feature type="transmembrane region" description="Helical" evidence="9">
    <location>
        <begin position="132"/>
        <end position="151"/>
    </location>
</feature>
<comment type="caution">
    <text evidence="10">The sequence shown here is derived from an EMBL/GenBank/DDBJ whole genome shotgun (WGS) entry which is preliminary data.</text>
</comment>
<dbReference type="Pfam" id="PF02632">
    <property type="entry name" value="BioY"/>
    <property type="match status" value="1"/>
</dbReference>
<proteinExistence type="inferred from homology"/>
<name>A0A7X0RUN9_9BACL</name>
<dbReference type="Proteomes" id="UP000547209">
    <property type="component" value="Unassembled WGS sequence"/>
</dbReference>
<reference evidence="10 11" key="1">
    <citation type="submission" date="2020-08" db="EMBL/GenBank/DDBJ databases">
        <title>Cohnella phylogeny.</title>
        <authorList>
            <person name="Dunlap C."/>
        </authorList>
    </citation>
    <scope>NUCLEOTIDE SEQUENCE [LARGE SCALE GENOMIC DNA]</scope>
    <source>
        <strain evidence="10 11">DSM 28246</strain>
    </source>
</reference>
<dbReference type="PANTHER" id="PTHR34295:SF4">
    <property type="entry name" value="BIOTIN TRANSPORTER BIOY-RELATED"/>
    <property type="match status" value="1"/>
</dbReference>
<keyword evidence="3" id="KW-0813">Transport</keyword>
<evidence type="ECO:0000256" key="7">
    <source>
        <dbReference type="ARBA" id="ARBA00023136"/>
    </source>
</evidence>
<protein>
    <submittedName>
        <fullName evidence="10">Biotin transporter BioY</fullName>
    </submittedName>
</protein>
<dbReference type="PANTHER" id="PTHR34295">
    <property type="entry name" value="BIOTIN TRANSPORTER BIOY"/>
    <property type="match status" value="1"/>
</dbReference>
<feature type="transmembrane region" description="Helical" evidence="9">
    <location>
        <begin position="163"/>
        <end position="187"/>
    </location>
</feature>
<dbReference type="GO" id="GO:0005886">
    <property type="term" value="C:plasma membrane"/>
    <property type="evidence" value="ECO:0007669"/>
    <property type="project" value="UniProtKB-SubCell"/>
</dbReference>
<keyword evidence="5 9" id="KW-0812">Transmembrane</keyword>
<dbReference type="AlphaFoldDB" id="A0A7X0RUN9"/>
<accession>A0A7X0RUN9</accession>
<comment type="subcellular location">
    <subcellularLocation>
        <location evidence="1">Cell membrane</location>
        <topology evidence="1">Multi-pass membrane protein</topology>
    </subcellularLocation>
</comment>
<dbReference type="GO" id="GO:0015225">
    <property type="term" value="F:biotin transmembrane transporter activity"/>
    <property type="evidence" value="ECO:0007669"/>
    <property type="project" value="InterPro"/>
</dbReference>
<feature type="compositionally biased region" description="Low complexity" evidence="8">
    <location>
        <begin position="1"/>
        <end position="30"/>
    </location>
</feature>
<feature type="transmembrane region" description="Helical" evidence="9">
    <location>
        <begin position="52"/>
        <end position="70"/>
    </location>
</feature>
<feature type="transmembrane region" description="Helical" evidence="9">
    <location>
        <begin position="209"/>
        <end position="226"/>
    </location>
</feature>
<dbReference type="InterPro" id="IPR003784">
    <property type="entry name" value="BioY"/>
</dbReference>
<evidence type="ECO:0000256" key="3">
    <source>
        <dbReference type="ARBA" id="ARBA00022448"/>
    </source>
</evidence>